<dbReference type="EMBL" id="JACHHG010000001">
    <property type="protein sequence ID" value="MBB6096634.1"/>
    <property type="molecule type" value="Genomic_DNA"/>
</dbReference>
<dbReference type="AlphaFoldDB" id="A0A841HVE4"/>
<evidence type="ECO:0000259" key="1">
    <source>
        <dbReference type="SMART" id="SM00867"/>
    </source>
</evidence>
<keyword evidence="3" id="KW-1185">Reference proteome</keyword>
<dbReference type="Gene3D" id="2.40.128.110">
    <property type="entry name" value="Lipid/polyisoprenoid-binding, YceI-like"/>
    <property type="match status" value="1"/>
</dbReference>
<dbReference type="Pfam" id="PF04264">
    <property type="entry name" value="YceI"/>
    <property type="match status" value="1"/>
</dbReference>
<reference evidence="2 3" key="1">
    <citation type="submission" date="2020-08" db="EMBL/GenBank/DDBJ databases">
        <title>Genomic Encyclopedia of Type Strains, Phase IV (KMG-IV): sequencing the most valuable type-strain genomes for metagenomic binning, comparative biology and taxonomic classification.</title>
        <authorList>
            <person name="Goeker M."/>
        </authorList>
    </citation>
    <scope>NUCLEOTIDE SEQUENCE [LARGE SCALE GENOMIC DNA]</scope>
    <source>
        <strain evidence="2 3">DSM 21458</strain>
    </source>
</reference>
<sequence length="176" mass="19388">MSQTWTIDPTHTGLEFAVRHMGLSTVKGRFRALSGSITTAEDGRLEGVEVTVDTTTIDTAEPNRDGHLRAPDFFDVEKYPTATFKSTAVEPQGQNVYRVTGELTIRGVTKPVTLEVETSDPIKDPYGLQRAAAEGKTKISRKEWGLTWNQVLEFGALMVSDDVRISFDVQATRPSA</sequence>
<name>A0A841HVE4_9DEIO</name>
<dbReference type="SMART" id="SM00867">
    <property type="entry name" value="YceI"/>
    <property type="match status" value="1"/>
</dbReference>
<dbReference type="PANTHER" id="PTHR34406">
    <property type="entry name" value="PROTEIN YCEI"/>
    <property type="match status" value="1"/>
</dbReference>
<protein>
    <submittedName>
        <fullName evidence="2">Polyisoprenoid-binding protein YceI</fullName>
    </submittedName>
</protein>
<dbReference type="SUPFAM" id="SSF101874">
    <property type="entry name" value="YceI-like"/>
    <property type="match status" value="1"/>
</dbReference>
<evidence type="ECO:0000313" key="3">
    <source>
        <dbReference type="Proteomes" id="UP000569951"/>
    </source>
</evidence>
<accession>A0A841HVE4</accession>
<dbReference type="InterPro" id="IPR036761">
    <property type="entry name" value="TTHA0802/YceI-like_sf"/>
</dbReference>
<dbReference type="Proteomes" id="UP000569951">
    <property type="component" value="Unassembled WGS sequence"/>
</dbReference>
<dbReference type="RefSeq" id="WP_183983309.1">
    <property type="nucleotide sequence ID" value="NZ_JACHHG010000001.1"/>
</dbReference>
<dbReference type="InterPro" id="IPR007372">
    <property type="entry name" value="Lipid/polyisoprenoid-bd_YceI"/>
</dbReference>
<feature type="domain" description="Lipid/polyisoprenoid-binding YceI-like" evidence="1">
    <location>
        <begin position="4"/>
        <end position="172"/>
    </location>
</feature>
<evidence type="ECO:0000313" key="2">
    <source>
        <dbReference type="EMBL" id="MBB6096634.1"/>
    </source>
</evidence>
<organism evidence="2 3">
    <name type="scientific">Deinobacterium chartae</name>
    <dbReference type="NCBI Taxonomy" id="521158"/>
    <lineage>
        <taxon>Bacteria</taxon>
        <taxon>Thermotogati</taxon>
        <taxon>Deinococcota</taxon>
        <taxon>Deinococci</taxon>
        <taxon>Deinococcales</taxon>
        <taxon>Deinococcaceae</taxon>
        <taxon>Deinobacterium</taxon>
    </lineage>
</organism>
<dbReference type="PANTHER" id="PTHR34406:SF1">
    <property type="entry name" value="PROTEIN YCEI"/>
    <property type="match status" value="1"/>
</dbReference>
<gene>
    <name evidence="2" type="ORF">HNR42_000046</name>
</gene>
<comment type="caution">
    <text evidence="2">The sequence shown here is derived from an EMBL/GenBank/DDBJ whole genome shotgun (WGS) entry which is preliminary data.</text>
</comment>
<proteinExistence type="predicted"/>